<dbReference type="PANTHER" id="PTHR43727">
    <property type="entry name" value="DIAMINOPIMELATE DECARBOXYLASE"/>
    <property type="match status" value="1"/>
</dbReference>
<dbReference type="EC" id="4.1.1.20" evidence="5 6"/>
<dbReference type="UniPathway" id="UPA00034">
    <property type="reaction ID" value="UER00027"/>
</dbReference>
<dbReference type="Pfam" id="PF02784">
    <property type="entry name" value="Orn_Arg_deC_N"/>
    <property type="match status" value="1"/>
</dbReference>
<feature type="non-terminal residue" evidence="8">
    <location>
        <position position="292"/>
    </location>
</feature>
<dbReference type="InterPro" id="IPR002986">
    <property type="entry name" value="DAP_deCOOHase_LysA"/>
</dbReference>
<dbReference type="InterPro" id="IPR029066">
    <property type="entry name" value="PLP-binding_barrel"/>
</dbReference>
<dbReference type="NCBIfam" id="TIGR01048">
    <property type="entry name" value="lysA"/>
    <property type="match status" value="1"/>
</dbReference>
<sequence length="292" mass="33042">MRKSSFNGESSFQYKRGELFCEDTSISQIADEIGTPLYLYSNRALIDNYERLKGAFKRVSPLICYSLKANDNLTLCRILAHLGAGADIVSGGELYKALLAGFSPKRIVFAGVGKTRKEMELALREDIFMFNIESRGELELLENLSSELHRKTRVSLRINPDIDPDTHPYVRTGLKQNKFGLQMEKAEELYLKLRDSKNISPKGIHFHLGSQITRIDPYLKCVDKMTEFISHLRKEGVDLEYMDMGGGFGIGYRGKESPLDIEELASRIAPLIREHELKLIMEPGRYLTGNAG</sequence>
<dbReference type="InterPro" id="IPR009006">
    <property type="entry name" value="Ala_racemase/Decarboxylase_C"/>
</dbReference>
<evidence type="ECO:0000256" key="5">
    <source>
        <dbReference type="NCBIfam" id="TIGR01048"/>
    </source>
</evidence>
<dbReference type="FunFam" id="3.20.20.10:FF:000003">
    <property type="entry name" value="Diaminopimelate decarboxylase"/>
    <property type="match status" value="1"/>
</dbReference>
<dbReference type="PRINTS" id="PR01181">
    <property type="entry name" value="DAPDCRBXLASE"/>
</dbReference>
<dbReference type="Gene3D" id="3.20.20.10">
    <property type="entry name" value="Alanine racemase"/>
    <property type="match status" value="1"/>
</dbReference>
<dbReference type="Gene3D" id="2.40.37.10">
    <property type="entry name" value="Lyase, Ornithine Decarboxylase, Chain A, domain 1"/>
    <property type="match status" value="1"/>
</dbReference>
<evidence type="ECO:0000256" key="2">
    <source>
        <dbReference type="ARBA" id="ARBA00022793"/>
    </source>
</evidence>
<evidence type="ECO:0000256" key="4">
    <source>
        <dbReference type="ARBA" id="ARBA00023239"/>
    </source>
</evidence>
<dbReference type="AlphaFoldDB" id="A0A523W7Z6"/>
<reference evidence="8 9" key="1">
    <citation type="submission" date="2019-03" db="EMBL/GenBank/DDBJ databases">
        <title>Metabolic potential of uncultured bacteria and archaea associated with petroleum seepage in deep-sea sediments.</title>
        <authorList>
            <person name="Dong X."/>
            <person name="Hubert C."/>
        </authorList>
    </citation>
    <scope>NUCLEOTIDE SEQUENCE [LARGE SCALE GENOMIC DNA]</scope>
    <source>
        <strain evidence="8">E29_bin52</strain>
    </source>
</reference>
<dbReference type="InterPro" id="IPR000183">
    <property type="entry name" value="Orn/DAP/Arg_de-COase"/>
</dbReference>
<dbReference type="InterPro" id="IPR022644">
    <property type="entry name" value="De-COase2_N"/>
</dbReference>
<feature type="domain" description="Orn/DAP/Arg decarboxylase 2 N-terminal" evidence="7">
    <location>
        <begin position="47"/>
        <end position="288"/>
    </location>
</feature>
<dbReference type="EMBL" id="SOIZ01000121">
    <property type="protein sequence ID" value="TET63147.1"/>
    <property type="molecule type" value="Genomic_DNA"/>
</dbReference>
<keyword evidence="2 6" id="KW-0210">Decarboxylase</keyword>
<keyword evidence="6" id="KW-0028">Amino-acid biosynthesis</keyword>
<evidence type="ECO:0000256" key="6">
    <source>
        <dbReference type="RuleBase" id="RU003738"/>
    </source>
</evidence>
<evidence type="ECO:0000259" key="7">
    <source>
        <dbReference type="Pfam" id="PF02784"/>
    </source>
</evidence>
<dbReference type="GO" id="GO:0008836">
    <property type="term" value="F:diaminopimelate decarboxylase activity"/>
    <property type="evidence" value="ECO:0007669"/>
    <property type="project" value="UniProtKB-UniRule"/>
</dbReference>
<evidence type="ECO:0000313" key="9">
    <source>
        <dbReference type="Proteomes" id="UP000319130"/>
    </source>
</evidence>
<dbReference type="InterPro" id="IPR022657">
    <property type="entry name" value="De-COase2_CS"/>
</dbReference>
<comment type="cofactor">
    <cofactor evidence="1 6">
        <name>pyridoxal 5'-phosphate</name>
        <dbReference type="ChEBI" id="CHEBI:597326"/>
    </cofactor>
</comment>
<evidence type="ECO:0000256" key="3">
    <source>
        <dbReference type="ARBA" id="ARBA00022898"/>
    </source>
</evidence>
<dbReference type="PRINTS" id="PR01179">
    <property type="entry name" value="ODADCRBXLASE"/>
</dbReference>
<comment type="caution">
    <text evidence="8">The sequence shown here is derived from an EMBL/GenBank/DDBJ whole genome shotgun (WGS) entry which is preliminary data.</text>
</comment>
<accession>A0A523W7Z6</accession>
<evidence type="ECO:0000256" key="1">
    <source>
        <dbReference type="ARBA" id="ARBA00001933"/>
    </source>
</evidence>
<keyword evidence="3" id="KW-0663">Pyridoxal phosphate</keyword>
<comment type="pathway">
    <text evidence="6">Amino-acid biosynthesis; L-lysine biosynthesis via DAP pathway; L-lysine from DL-2,6-diaminopimelate: step 1/1.</text>
</comment>
<dbReference type="PROSITE" id="PS00879">
    <property type="entry name" value="ODR_DC_2_2"/>
    <property type="match status" value="1"/>
</dbReference>
<name>A0A523W7Z6_UNCAE</name>
<dbReference type="Proteomes" id="UP000319130">
    <property type="component" value="Unassembled WGS sequence"/>
</dbReference>
<keyword evidence="6" id="KW-0457">Lysine biosynthesis</keyword>
<evidence type="ECO:0000313" key="8">
    <source>
        <dbReference type="EMBL" id="TET63147.1"/>
    </source>
</evidence>
<comment type="catalytic activity">
    <reaction evidence="6">
        <text>meso-2,6-diaminopimelate + H(+) = L-lysine + CO2</text>
        <dbReference type="Rhea" id="RHEA:15101"/>
        <dbReference type="ChEBI" id="CHEBI:15378"/>
        <dbReference type="ChEBI" id="CHEBI:16526"/>
        <dbReference type="ChEBI" id="CHEBI:32551"/>
        <dbReference type="ChEBI" id="CHEBI:57791"/>
        <dbReference type="EC" id="4.1.1.20"/>
    </reaction>
</comment>
<dbReference type="PANTHER" id="PTHR43727:SF2">
    <property type="entry name" value="GROUP IV DECARBOXYLASE"/>
    <property type="match status" value="1"/>
</dbReference>
<organism evidence="8 9">
    <name type="scientific">Aerophobetes bacterium</name>
    <dbReference type="NCBI Taxonomy" id="2030807"/>
    <lineage>
        <taxon>Bacteria</taxon>
        <taxon>Candidatus Aerophobota</taxon>
    </lineage>
</organism>
<dbReference type="CDD" id="cd06828">
    <property type="entry name" value="PLPDE_III_DapDC"/>
    <property type="match status" value="1"/>
</dbReference>
<proteinExistence type="predicted"/>
<keyword evidence="4 6" id="KW-0456">Lyase</keyword>
<gene>
    <name evidence="8" type="primary">lysA</name>
    <name evidence="8" type="ORF">E3J48_02900</name>
</gene>
<dbReference type="GO" id="GO:0009089">
    <property type="term" value="P:lysine biosynthetic process via diaminopimelate"/>
    <property type="evidence" value="ECO:0007669"/>
    <property type="project" value="UniProtKB-UniRule"/>
</dbReference>
<dbReference type="SUPFAM" id="SSF51419">
    <property type="entry name" value="PLP-binding barrel"/>
    <property type="match status" value="1"/>
</dbReference>
<protein>
    <recommendedName>
        <fullName evidence="5 6">Diaminopimelate decarboxylase</fullName>
        <ecNumber evidence="5 6">4.1.1.20</ecNumber>
    </recommendedName>
</protein>